<gene>
    <name evidence="1" type="ORF">NW755_005456</name>
</gene>
<dbReference type="NCBIfam" id="NF047352">
    <property type="entry name" value="P_loop_sacsin"/>
    <property type="match status" value="1"/>
</dbReference>
<evidence type="ECO:0000313" key="1">
    <source>
        <dbReference type="EMBL" id="KAJ4190314.1"/>
    </source>
</evidence>
<dbReference type="PANTHER" id="PTHR32387:SF0">
    <property type="entry name" value="PROTEIN NO VEIN"/>
    <property type="match status" value="1"/>
</dbReference>
<dbReference type="Proteomes" id="UP001152087">
    <property type="component" value="Unassembled WGS sequence"/>
</dbReference>
<dbReference type="InterPro" id="IPR036890">
    <property type="entry name" value="HATPase_C_sf"/>
</dbReference>
<protein>
    <submittedName>
        <fullName evidence="1">Uncharacterized protein</fullName>
    </submittedName>
</protein>
<organism evidence="1 2">
    <name type="scientific">Fusarium falciforme</name>
    <dbReference type="NCBI Taxonomy" id="195108"/>
    <lineage>
        <taxon>Eukaryota</taxon>
        <taxon>Fungi</taxon>
        <taxon>Dikarya</taxon>
        <taxon>Ascomycota</taxon>
        <taxon>Pezizomycotina</taxon>
        <taxon>Sordariomycetes</taxon>
        <taxon>Hypocreomycetidae</taxon>
        <taxon>Hypocreales</taxon>
        <taxon>Nectriaceae</taxon>
        <taxon>Fusarium</taxon>
        <taxon>Fusarium solani species complex</taxon>
    </lineage>
</organism>
<dbReference type="InterPro" id="IPR052957">
    <property type="entry name" value="Auxin_embryo_med"/>
</dbReference>
<evidence type="ECO:0000313" key="2">
    <source>
        <dbReference type="Proteomes" id="UP001152087"/>
    </source>
</evidence>
<dbReference type="Gene3D" id="3.30.565.10">
    <property type="entry name" value="Histidine kinase-like ATPase, C-terminal domain"/>
    <property type="match status" value="1"/>
</dbReference>
<dbReference type="SUPFAM" id="SSF55874">
    <property type="entry name" value="ATPase domain of HSP90 chaperone/DNA topoisomerase II/histidine kinase"/>
    <property type="match status" value="1"/>
</dbReference>
<sequence>MESDTPQSESARARELIAKLRGKYGFVQKKHWDELSEEGRAVFQRTISDLQGQFEPAIKALAKSLYSSTARFVFELLQNAEDNNFLHAEGRPYVSFHLSKDQLVVECNEDGFTPANLEAICSIGESSKLATKGYIGEKGIGFKSVFMAAWKVHIQSGPYSFYFQHRPSDRGIGMVTPIWQEPTEELPQHMTRMTLHFHTEGDHRSISAQQDNVRQQLRELSGNVLLFMRKLKEIRIVIDEDGTTTSTVFSKSETDGSRIRILKSVTQDDGNSDTSSTLYHITKRQVHNLSKNENRTYSEEEDRLREYSTAEVVLAFPLTPEHEPIIESQEVFAFLPVQTAGFSFLIQSDFMTNASREHIVTTAARNIGLRDGICEAFIKAVLEFCNHETLQYTWMQFLPDKENKVYSEFWSTLRRTFTFPQQPSQSMSSAR</sequence>
<name>A0A9W8V2E7_9HYPO</name>
<proteinExistence type="predicted"/>
<comment type="caution">
    <text evidence="1">The sequence shown here is derived from an EMBL/GenBank/DDBJ whole genome shotgun (WGS) entry which is preliminary data.</text>
</comment>
<reference evidence="1" key="1">
    <citation type="submission" date="2022-09" db="EMBL/GenBank/DDBJ databases">
        <title>Fusarium specimens isolated from Avocado Roots.</title>
        <authorList>
            <person name="Stajich J."/>
            <person name="Roper C."/>
            <person name="Heimlech-Rivalta G."/>
        </authorList>
    </citation>
    <scope>NUCLEOTIDE SEQUENCE</scope>
    <source>
        <strain evidence="1">A02</strain>
    </source>
</reference>
<dbReference type="PANTHER" id="PTHR32387">
    <property type="entry name" value="WU:FJ29H11"/>
    <property type="match status" value="1"/>
</dbReference>
<dbReference type="AlphaFoldDB" id="A0A9W8V2E7"/>
<keyword evidence="2" id="KW-1185">Reference proteome</keyword>
<accession>A0A9W8V2E7</accession>
<dbReference type="EMBL" id="JAOQAV010000011">
    <property type="protein sequence ID" value="KAJ4190314.1"/>
    <property type="molecule type" value="Genomic_DNA"/>
</dbReference>